<comment type="caution">
    <text evidence="2">The sequence shown here is derived from an EMBL/GenBank/DDBJ whole genome shotgun (WGS) entry which is preliminary data.</text>
</comment>
<dbReference type="EMBL" id="JBHSIM010000052">
    <property type="protein sequence ID" value="MFC4836037.1"/>
    <property type="molecule type" value="Genomic_DNA"/>
</dbReference>
<evidence type="ECO:0000256" key="1">
    <source>
        <dbReference type="SAM" id="MobiDB-lite"/>
    </source>
</evidence>
<feature type="region of interest" description="Disordered" evidence="1">
    <location>
        <begin position="1"/>
        <end position="71"/>
    </location>
</feature>
<evidence type="ECO:0000313" key="3">
    <source>
        <dbReference type="Proteomes" id="UP001595909"/>
    </source>
</evidence>
<protein>
    <submittedName>
        <fullName evidence="2">Uncharacterized protein</fullName>
    </submittedName>
</protein>
<accession>A0ABV9RV66</accession>
<sequence length="71" mass="7934">MRRWLARHRWTAGAAAEEPPADAGGEPAAPEATADVPDDDVRPPVRRRQAPETHLPREQRLPRPPRRARGS</sequence>
<feature type="compositionally biased region" description="Basic residues" evidence="1">
    <location>
        <begin position="1"/>
        <end position="10"/>
    </location>
</feature>
<keyword evidence="3" id="KW-1185">Reference proteome</keyword>
<organism evidence="2 3">
    <name type="scientific">Actinomycetospora chibensis</name>
    <dbReference type="NCBI Taxonomy" id="663606"/>
    <lineage>
        <taxon>Bacteria</taxon>
        <taxon>Bacillati</taxon>
        <taxon>Actinomycetota</taxon>
        <taxon>Actinomycetes</taxon>
        <taxon>Pseudonocardiales</taxon>
        <taxon>Pseudonocardiaceae</taxon>
        <taxon>Actinomycetospora</taxon>
    </lineage>
</organism>
<feature type="compositionally biased region" description="Low complexity" evidence="1">
    <location>
        <begin position="11"/>
        <end position="35"/>
    </location>
</feature>
<feature type="compositionally biased region" description="Basic and acidic residues" evidence="1">
    <location>
        <begin position="39"/>
        <end position="61"/>
    </location>
</feature>
<reference evidence="3" key="1">
    <citation type="journal article" date="2019" name="Int. J. Syst. Evol. Microbiol.">
        <title>The Global Catalogue of Microorganisms (GCM) 10K type strain sequencing project: providing services to taxonomists for standard genome sequencing and annotation.</title>
        <authorList>
            <consortium name="The Broad Institute Genomics Platform"/>
            <consortium name="The Broad Institute Genome Sequencing Center for Infectious Disease"/>
            <person name="Wu L."/>
            <person name="Ma J."/>
        </authorList>
    </citation>
    <scope>NUCLEOTIDE SEQUENCE [LARGE SCALE GENOMIC DNA]</scope>
    <source>
        <strain evidence="3">CCUG 50347</strain>
    </source>
</reference>
<dbReference type="RefSeq" id="WP_274190045.1">
    <property type="nucleotide sequence ID" value="NZ_BAABHN010000052.1"/>
</dbReference>
<name>A0ABV9RV66_9PSEU</name>
<gene>
    <name evidence="2" type="ORF">ACFPEL_26765</name>
</gene>
<proteinExistence type="predicted"/>
<evidence type="ECO:0000313" key="2">
    <source>
        <dbReference type="EMBL" id="MFC4836037.1"/>
    </source>
</evidence>
<dbReference type="Proteomes" id="UP001595909">
    <property type="component" value="Unassembled WGS sequence"/>
</dbReference>